<dbReference type="EMBL" id="FIGG01000013">
    <property type="protein sequence ID" value="CYV07703.1"/>
    <property type="molecule type" value="Genomic_DNA"/>
</dbReference>
<evidence type="ECO:0000313" key="2">
    <source>
        <dbReference type="Proteomes" id="UP000072530"/>
    </source>
</evidence>
<dbReference type="RefSeq" id="WP_172001099.1">
    <property type="nucleotide sequence ID" value="NZ_CEDJ01000020.1"/>
</dbReference>
<proteinExistence type="predicted"/>
<organism evidence="1 2">
    <name type="scientific">Streptococcus suis</name>
    <dbReference type="NCBI Taxonomy" id="1307"/>
    <lineage>
        <taxon>Bacteria</taxon>
        <taxon>Bacillati</taxon>
        <taxon>Bacillota</taxon>
        <taxon>Bacilli</taxon>
        <taxon>Lactobacillales</taxon>
        <taxon>Streptococcaceae</taxon>
        <taxon>Streptococcus</taxon>
    </lineage>
</organism>
<sequence>MKIKLFYQKHKQSLEEFENQVNDFMAGVEVVDVKYTEATSGDYEAMTTELGLLVLYK</sequence>
<name>A0A0Z8GZ86_STRSU</name>
<protein>
    <submittedName>
        <fullName evidence="1">Phage protein</fullName>
    </submittedName>
</protein>
<dbReference type="Proteomes" id="UP000072530">
    <property type="component" value="Unassembled WGS sequence"/>
</dbReference>
<reference evidence="1 2" key="1">
    <citation type="submission" date="2016-02" db="EMBL/GenBank/DDBJ databases">
        <authorList>
            <consortium name="Pathogen Informatics"/>
        </authorList>
    </citation>
    <scope>NUCLEOTIDE SEQUENCE [LARGE SCALE GENOMIC DNA]</scope>
    <source>
        <strain evidence="1 2">LSS31</strain>
    </source>
</reference>
<dbReference type="AlphaFoldDB" id="A0A0Z8GZ86"/>
<accession>A0A0Z8GZ86</accession>
<gene>
    <name evidence="1" type="ORF">ERS132393_02100</name>
</gene>
<evidence type="ECO:0000313" key="1">
    <source>
        <dbReference type="EMBL" id="CYV07703.1"/>
    </source>
</evidence>